<evidence type="ECO:0000313" key="2">
    <source>
        <dbReference type="EMBL" id="KOO25206.1"/>
    </source>
</evidence>
<gene>
    <name evidence="2" type="ORF">Ctob_009464</name>
</gene>
<accession>A0A0M0JF28</accession>
<reference evidence="3" key="1">
    <citation type="journal article" date="2015" name="PLoS Genet.">
        <title>Genome Sequence and Transcriptome Analyses of Chrysochromulina tobin: Metabolic Tools for Enhanced Algal Fitness in the Prominent Order Prymnesiales (Haptophyceae).</title>
        <authorList>
            <person name="Hovde B.T."/>
            <person name="Deodato C.R."/>
            <person name="Hunsperger H.M."/>
            <person name="Ryken S.A."/>
            <person name="Yost W."/>
            <person name="Jha R.K."/>
            <person name="Patterson J."/>
            <person name="Monnat R.J. Jr."/>
            <person name="Barlow S.B."/>
            <person name="Starkenburg S.R."/>
            <person name="Cattolico R.A."/>
        </authorList>
    </citation>
    <scope>NUCLEOTIDE SEQUENCE</scope>
    <source>
        <strain evidence="3">CCMP291</strain>
    </source>
</reference>
<name>A0A0M0JF28_9EUKA</name>
<protein>
    <submittedName>
        <fullName evidence="2">Uncharacterized protein</fullName>
    </submittedName>
</protein>
<evidence type="ECO:0000313" key="3">
    <source>
        <dbReference type="Proteomes" id="UP000037460"/>
    </source>
</evidence>
<dbReference type="AlphaFoldDB" id="A0A0M0JF28"/>
<keyword evidence="3" id="KW-1185">Reference proteome</keyword>
<dbReference type="EMBL" id="JWZX01003007">
    <property type="protein sequence ID" value="KOO25206.1"/>
    <property type="molecule type" value="Genomic_DNA"/>
</dbReference>
<feature type="region of interest" description="Disordered" evidence="1">
    <location>
        <begin position="37"/>
        <end position="56"/>
    </location>
</feature>
<evidence type="ECO:0000256" key="1">
    <source>
        <dbReference type="SAM" id="MobiDB-lite"/>
    </source>
</evidence>
<comment type="caution">
    <text evidence="2">The sequence shown here is derived from an EMBL/GenBank/DDBJ whole genome shotgun (WGS) entry which is preliminary data.</text>
</comment>
<dbReference type="Proteomes" id="UP000037460">
    <property type="component" value="Unassembled WGS sequence"/>
</dbReference>
<sequence length="280" mass="29228">MPRARPRPRQALHGAVGPHRLAVTGASYGLAATATAGSAAGSSSGAGQSTSSEPETLTLSVPPLAITSESALLQAVADSQCQIHELLTLLQAEREARLSSERRVEHLSRRIIGLEATTHAMSKVTALLPRLEQALDSQLVITPGTAPTSAMAPAGPAVNRARTPSLAANRAASEAVALANDLGAMRLVLSLDETLGSILSHLDSRSVSWLAPVAHVWAAASRGVLLERRLLFVFGSIDVFASALLRPNDGGCRFGSEQPRGGRARHHAPLQRSAGQWAPP</sequence>
<organism evidence="2 3">
    <name type="scientific">Chrysochromulina tobinii</name>
    <dbReference type="NCBI Taxonomy" id="1460289"/>
    <lineage>
        <taxon>Eukaryota</taxon>
        <taxon>Haptista</taxon>
        <taxon>Haptophyta</taxon>
        <taxon>Prymnesiophyceae</taxon>
        <taxon>Prymnesiales</taxon>
        <taxon>Chrysochromulinaceae</taxon>
        <taxon>Chrysochromulina</taxon>
    </lineage>
</organism>
<proteinExistence type="predicted"/>
<feature type="region of interest" description="Disordered" evidence="1">
    <location>
        <begin position="254"/>
        <end position="280"/>
    </location>
</feature>